<accession>A0A9P5YPA2</accession>
<dbReference type="AlphaFoldDB" id="A0A9P5YPA2"/>
<organism evidence="1 2">
    <name type="scientific">Pholiota conissans</name>
    <dbReference type="NCBI Taxonomy" id="109636"/>
    <lineage>
        <taxon>Eukaryota</taxon>
        <taxon>Fungi</taxon>
        <taxon>Dikarya</taxon>
        <taxon>Basidiomycota</taxon>
        <taxon>Agaricomycotina</taxon>
        <taxon>Agaricomycetes</taxon>
        <taxon>Agaricomycetidae</taxon>
        <taxon>Agaricales</taxon>
        <taxon>Agaricineae</taxon>
        <taxon>Strophariaceae</taxon>
        <taxon>Pholiota</taxon>
    </lineage>
</organism>
<evidence type="ECO:0000313" key="2">
    <source>
        <dbReference type="Proteomes" id="UP000807469"/>
    </source>
</evidence>
<protein>
    <submittedName>
        <fullName evidence="1">Uncharacterized protein</fullName>
    </submittedName>
</protein>
<gene>
    <name evidence="1" type="ORF">BDN70DRAFT_455300</name>
</gene>
<sequence length="90" mass="9993">MGGFGFVTRRSRSSQGCRRWMVGIDIEQRINLGEKVGIGDCSSPLEEREGFSTLPVYVYLPSFCPSSLSRLPSHSDSYLIYHPPQTPSAP</sequence>
<evidence type="ECO:0000313" key="1">
    <source>
        <dbReference type="EMBL" id="KAF9472526.1"/>
    </source>
</evidence>
<keyword evidence="2" id="KW-1185">Reference proteome</keyword>
<dbReference type="Proteomes" id="UP000807469">
    <property type="component" value="Unassembled WGS sequence"/>
</dbReference>
<comment type="caution">
    <text evidence="1">The sequence shown here is derived from an EMBL/GenBank/DDBJ whole genome shotgun (WGS) entry which is preliminary data.</text>
</comment>
<reference evidence="1" key="1">
    <citation type="submission" date="2020-11" db="EMBL/GenBank/DDBJ databases">
        <authorList>
            <consortium name="DOE Joint Genome Institute"/>
            <person name="Ahrendt S."/>
            <person name="Riley R."/>
            <person name="Andreopoulos W."/>
            <person name="Labutti K."/>
            <person name="Pangilinan J."/>
            <person name="Ruiz-Duenas F.J."/>
            <person name="Barrasa J.M."/>
            <person name="Sanchez-Garcia M."/>
            <person name="Camarero S."/>
            <person name="Miyauchi S."/>
            <person name="Serrano A."/>
            <person name="Linde D."/>
            <person name="Babiker R."/>
            <person name="Drula E."/>
            <person name="Ayuso-Fernandez I."/>
            <person name="Pacheco R."/>
            <person name="Padilla G."/>
            <person name="Ferreira P."/>
            <person name="Barriuso J."/>
            <person name="Kellner H."/>
            <person name="Castanera R."/>
            <person name="Alfaro M."/>
            <person name="Ramirez L."/>
            <person name="Pisabarro A.G."/>
            <person name="Kuo A."/>
            <person name="Tritt A."/>
            <person name="Lipzen A."/>
            <person name="He G."/>
            <person name="Yan M."/>
            <person name="Ng V."/>
            <person name="Cullen D."/>
            <person name="Martin F."/>
            <person name="Rosso M.-N."/>
            <person name="Henrissat B."/>
            <person name="Hibbett D."/>
            <person name="Martinez A.T."/>
            <person name="Grigoriev I.V."/>
        </authorList>
    </citation>
    <scope>NUCLEOTIDE SEQUENCE</scope>
    <source>
        <strain evidence="1">CIRM-BRFM 674</strain>
    </source>
</reference>
<name>A0A9P5YPA2_9AGAR</name>
<dbReference type="EMBL" id="MU155525">
    <property type="protein sequence ID" value="KAF9472526.1"/>
    <property type="molecule type" value="Genomic_DNA"/>
</dbReference>
<proteinExistence type="predicted"/>